<proteinExistence type="predicted"/>
<dbReference type="InterPro" id="IPR029063">
    <property type="entry name" value="SAM-dependent_MTases_sf"/>
</dbReference>
<protein>
    <submittedName>
        <fullName evidence="3">Uncharacterized protein</fullName>
    </submittedName>
</protein>
<sequence length="781" mass="87274">MITSISECNVLTGCEKADFQNGVSLERGSTSLSYLTILQSALVPVLSLQNRSPHERRMEDSRRITDGFKGNGDFRGIPGREAYNCLRSMPFYPRQAQQFIDEYLKYLQLHSTLDMLREPPSEYASPAIDLVGELTQIRRKVGQGVYDNQFDFDRSIQNTILQGYDGHLRIDLCSQSIMIFEHDNPLVSVSEDGLQLPKIYTWSDAQLKNAGNHIVSAVVKINGIDATDYLEAHAALGIDAHDPDARYNRLFPDPVAAISQQWPLGDWARNKGMWPGAATFLLQFANGSTRSLEITATWPTASGKMNHTAGGSLYEAFCDATLPANAVHDSPAIPPKYKEPTIKSPPIMGHYDNLMFGYYLDGIGLDDVAVLQLPTFQSTKLDTKSPNVTTISETAAIFIQRAVSDRKIRMIVDVSSNGGGDLIQGFRLASIFFPDKPIYTTTRFRATELVDLMGRVYNRTVEMDATADMDFDPSLVAQWMVSPDQRSNFQSWGDLYGPHQVMNSNMSTLHARFNFSQRLETNRSMELQQSGPDTTGGTGAFAPKNIIIEMRLHGVRTVVFGGRPQYRQMQAVGGTKGGERWSLDKAYRYISHAFKIAQKANNETSILSIEELNRFNTLLPSDAKSFSIRFNRQSRSGLNFRSAFRIQADNVPLQFINDYADCRLFYTTENFLRLPTIWRTAATYGFSQFNYSMAVTQSPLDLLLSSCLREPSLDAEFYIPRFQNRLTIVDTWSIQAGQHLLDIGCGQGESSLALALAVSSQGHITALDPAQPEYRPSPPDD</sequence>
<organism evidence="3 4">
    <name type="scientific">Talaromyces marneffei (strain ATCC 18224 / CBS 334.59 / QM 7333)</name>
    <name type="common">Penicillium marneffei</name>
    <dbReference type="NCBI Taxonomy" id="441960"/>
    <lineage>
        <taxon>Eukaryota</taxon>
        <taxon>Fungi</taxon>
        <taxon>Dikarya</taxon>
        <taxon>Ascomycota</taxon>
        <taxon>Pezizomycotina</taxon>
        <taxon>Eurotiomycetes</taxon>
        <taxon>Eurotiomycetidae</taxon>
        <taxon>Eurotiales</taxon>
        <taxon>Trichocomaceae</taxon>
        <taxon>Talaromyces</taxon>
        <taxon>Talaromyces sect. Talaromyces</taxon>
    </lineage>
</organism>
<dbReference type="SUPFAM" id="SSF53335">
    <property type="entry name" value="S-adenosyl-L-methionine-dependent methyltransferases"/>
    <property type="match status" value="1"/>
</dbReference>
<dbReference type="Gene3D" id="3.90.226.10">
    <property type="entry name" value="2-enoyl-CoA Hydratase, Chain A, domain 1"/>
    <property type="match status" value="1"/>
</dbReference>
<dbReference type="Proteomes" id="UP000001294">
    <property type="component" value="Unassembled WGS sequence"/>
</dbReference>
<dbReference type="HOGENOM" id="CLU_014251_1_1_1"/>
<dbReference type="SUPFAM" id="SSF52096">
    <property type="entry name" value="ClpP/crotonase"/>
    <property type="match status" value="1"/>
</dbReference>
<evidence type="ECO:0000313" key="4">
    <source>
        <dbReference type="Proteomes" id="UP000001294"/>
    </source>
</evidence>
<evidence type="ECO:0000259" key="1">
    <source>
        <dbReference type="Pfam" id="PF03572"/>
    </source>
</evidence>
<dbReference type="PANTHER" id="PTHR37049">
    <property type="entry name" value="PEPTIDASE S41 FAMILY PROTEIN"/>
    <property type="match status" value="1"/>
</dbReference>
<evidence type="ECO:0000313" key="3">
    <source>
        <dbReference type="EMBL" id="EEA22085.1"/>
    </source>
</evidence>
<dbReference type="InterPro" id="IPR005151">
    <property type="entry name" value="Tail-specific_protease"/>
</dbReference>
<accession>B6QLV8</accession>
<dbReference type="Pfam" id="PF23658">
    <property type="entry name" value="PDZ_CPAF_rel"/>
    <property type="match status" value="1"/>
</dbReference>
<name>B6QLV8_TALMQ</name>
<dbReference type="VEuPathDB" id="FungiDB:PMAA_058650"/>
<feature type="domain" description="CPAF-like PDZ" evidence="2">
    <location>
        <begin position="180"/>
        <end position="299"/>
    </location>
</feature>
<keyword evidence="4" id="KW-1185">Reference proteome</keyword>
<reference evidence="4" key="1">
    <citation type="journal article" date="2015" name="Genome Announc.">
        <title>Genome sequence of the AIDS-associated pathogen Penicillium marneffei (ATCC18224) and its near taxonomic relative Talaromyces stipitatus (ATCC10500).</title>
        <authorList>
            <person name="Nierman W.C."/>
            <person name="Fedorova-Abrams N.D."/>
            <person name="Andrianopoulos A."/>
        </authorList>
    </citation>
    <scope>NUCLEOTIDE SEQUENCE [LARGE SCALE GENOMIC DNA]</scope>
    <source>
        <strain evidence="4">ATCC 18224 / CBS 334.59 / QM 7333</strain>
    </source>
</reference>
<dbReference type="PhylomeDB" id="B6QLV8"/>
<dbReference type="InterPro" id="IPR052766">
    <property type="entry name" value="S41A_metabolite_peptidase"/>
</dbReference>
<dbReference type="InterPro" id="IPR056186">
    <property type="entry name" value="PDZ_CPAF-rel"/>
</dbReference>
<dbReference type="AlphaFoldDB" id="B6QLV8"/>
<dbReference type="InterPro" id="IPR029045">
    <property type="entry name" value="ClpP/crotonase-like_dom_sf"/>
</dbReference>
<dbReference type="EMBL" id="DS995903">
    <property type="protein sequence ID" value="EEA22085.1"/>
    <property type="molecule type" value="Genomic_DNA"/>
</dbReference>
<dbReference type="PANTHER" id="PTHR37049:SF4">
    <property type="entry name" value="RHODANESE DOMAIN-CONTAINING PROTEIN"/>
    <property type="match status" value="1"/>
</dbReference>
<evidence type="ECO:0000259" key="2">
    <source>
        <dbReference type="Pfam" id="PF23658"/>
    </source>
</evidence>
<dbReference type="Pfam" id="PF03572">
    <property type="entry name" value="Peptidase_S41"/>
    <property type="match status" value="1"/>
</dbReference>
<dbReference type="Gene3D" id="3.40.50.150">
    <property type="entry name" value="Vaccinia Virus protein VP39"/>
    <property type="match status" value="1"/>
</dbReference>
<feature type="domain" description="Tail specific protease" evidence="1">
    <location>
        <begin position="367"/>
        <end position="443"/>
    </location>
</feature>
<dbReference type="STRING" id="441960.B6QLV8"/>
<gene>
    <name evidence="3" type="ORF">PMAA_058650</name>
</gene>